<keyword evidence="4 7" id="KW-0249">Electron transport</keyword>
<protein>
    <recommendedName>
        <fullName evidence="7">High-potential iron-sulfur protein</fullName>
        <shortName evidence="7">HiPIP</shortName>
    </recommendedName>
</protein>
<organism evidence="9 10">
    <name type="scientific">Polaromonas jejuensis</name>
    <dbReference type="NCBI Taxonomy" id="457502"/>
    <lineage>
        <taxon>Bacteria</taxon>
        <taxon>Pseudomonadati</taxon>
        <taxon>Pseudomonadota</taxon>
        <taxon>Betaproteobacteria</taxon>
        <taxon>Burkholderiales</taxon>
        <taxon>Comamonadaceae</taxon>
        <taxon>Polaromonas</taxon>
    </lineage>
</organism>
<dbReference type="EMBL" id="JBHSMX010000003">
    <property type="protein sequence ID" value="MFC5519365.1"/>
    <property type="molecule type" value="Genomic_DNA"/>
</dbReference>
<keyword evidence="6 7" id="KW-0411">Iron-sulfur</keyword>
<evidence type="ECO:0000313" key="10">
    <source>
        <dbReference type="Proteomes" id="UP001596084"/>
    </source>
</evidence>
<evidence type="ECO:0000259" key="8">
    <source>
        <dbReference type="PROSITE" id="PS51373"/>
    </source>
</evidence>
<gene>
    <name evidence="9" type="ORF">ACFPP7_00335</name>
</gene>
<comment type="similarity">
    <text evidence="7">Belongs to the high-potential iron-sulfur protein (HiPIP) family.</text>
</comment>
<dbReference type="Proteomes" id="UP001596084">
    <property type="component" value="Unassembled WGS sequence"/>
</dbReference>
<evidence type="ECO:0000256" key="6">
    <source>
        <dbReference type="ARBA" id="ARBA00023014"/>
    </source>
</evidence>
<comment type="subunit">
    <text evidence="7">Homodimer.</text>
</comment>
<dbReference type="Pfam" id="PF01355">
    <property type="entry name" value="HIPIP"/>
    <property type="match status" value="1"/>
</dbReference>
<keyword evidence="1 7" id="KW-0813">Transport</keyword>
<dbReference type="InterPro" id="IPR000170">
    <property type="entry name" value="High_potential_FeS_prot"/>
</dbReference>
<name>A0ABW0Q3F5_9BURK</name>
<dbReference type="SUPFAM" id="SSF57652">
    <property type="entry name" value="HIPIP (high potential iron protein)"/>
    <property type="match status" value="1"/>
</dbReference>
<feature type="domain" description="High potential iron-sulfur proteins family profile" evidence="8">
    <location>
        <begin position="26"/>
        <end position="104"/>
    </location>
</feature>
<sequence>MKVNRRIFAIQSILGTAGFVAVDVTHAEASMLMESYPQASALGYRTDASKVDSSSFPKYVAGQKCGQCQLFRAREAGAAVGSCAIYPGKLVSAEGWCNAFVKQA</sequence>
<evidence type="ECO:0000256" key="3">
    <source>
        <dbReference type="ARBA" id="ARBA00022723"/>
    </source>
</evidence>
<evidence type="ECO:0000256" key="5">
    <source>
        <dbReference type="ARBA" id="ARBA00023004"/>
    </source>
</evidence>
<evidence type="ECO:0000256" key="7">
    <source>
        <dbReference type="RuleBase" id="RU000620"/>
    </source>
</evidence>
<keyword evidence="3 7" id="KW-0479">Metal-binding</keyword>
<comment type="caution">
    <text evidence="9">The sequence shown here is derived from an EMBL/GenBank/DDBJ whole genome shotgun (WGS) entry which is preliminary data.</text>
</comment>
<dbReference type="PROSITE" id="PS51373">
    <property type="entry name" value="HIPIP"/>
    <property type="match status" value="1"/>
</dbReference>
<evidence type="ECO:0000256" key="2">
    <source>
        <dbReference type="ARBA" id="ARBA00022485"/>
    </source>
</evidence>
<accession>A0ABW0Q3F5</accession>
<dbReference type="RefSeq" id="WP_068831619.1">
    <property type="nucleotide sequence ID" value="NZ_JBHSMX010000003.1"/>
</dbReference>
<dbReference type="InterPro" id="IPR036369">
    <property type="entry name" value="HIPIP_sf"/>
</dbReference>
<evidence type="ECO:0000256" key="1">
    <source>
        <dbReference type="ARBA" id="ARBA00022448"/>
    </source>
</evidence>
<proteinExistence type="inferred from homology"/>
<dbReference type="Gene3D" id="4.10.490.10">
    <property type="entry name" value="High potential iron-sulphur protein"/>
    <property type="match status" value="1"/>
</dbReference>
<reference evidence="10" key="1">
    <citation type="journal article" date="2019" name="Int. J. Syst. Evol. Microbiol.">
        <title>The Global Catalogue of Microorganisms (GCM) 10K type strain sequencing project: providing services to taxonomists for standard genome sequencing and annotation.</title>
        <authorList>
            <consortium name="The Broad Institute Genomics Platform"/>
            <consortium name="The Broad Institute Genome Sequencing Center for Infectious Disease"/>
            <person name="Wu L."/>
            <person name="Ma J."/>
        </authorList>
    </citation>
    <scope>NUCLEOTIDE SEQUENCE [LARGE SCALE GENOMIC DNA]</scope>
    <source>
        <strain evidence="10">CGMCC 4.7277</strain>
    </source>
</reference>
<keyword evidence="2 7" id="KW-0004">4Fe-4S</keyword>
<comment type="function">
    <text evidence="7">Specific class of high-redox-potential 4Fe-4S ferredoxins. Functions in anaerobic electron transport in most purple and in some other photosynthetic bacteria and in at least one genus (Paracoccus) of halophilic, denitrifying bacteria.</text>
</comment>
<keyword evidence="5 7" id="KW-0408">Iron</keyword>
<keyword evidence="10" id="KW-1185">Reference proteome</keyword>
<evidence type="ECO:0000313" key="9">
    <source>
        <dbReference type="EMBL" id="MFC5519365.1"/>
    </source>
</evidence>
<evidence type="ECO:0000256" key="4">
    <source>
        <dbReference type="ARBA" id="ARBA00022982"/>
    </source>
</evidence>